<evidence type="ECO:0000313" key="2">
    <source>
        <dbReference type="Proteomes" id="UP000003100"/>
    </source>
</evidence>
<proteinExistence type="predicted"/>
<dbReference type="AlphaFoldDB" id="C0CMB1"/>
<reference evidence="1 2" key="1">
    <citation type="submission" date="2009-01" db="EMBL/GenBank/DDBJ databases">
        <authorList>
            <person name="Fulton L."/>
            <person name="Clifton S."/>
            <person name="Fulton B."/>
            <person name="Xu J."/>
            <person name="Minx P."/>
            <person name="Pepin K.H."/>
            <person name="Johnson M."/>
            <person name="Bhonagiri V."/>
            <person name="Nash W.E."/>
            <person name="Mardis E.R."/>
            <person name="Wilson R.K."/>
        </authorList>
    </citation>
    <scope>NUCLEOTIDE SEQUENCE [LARGE SCALE GENOMIC DNA]</scope>
    <source>
        <strain evidence="2">DSM 10507 / JCM 14656 / S5a33</strain>
    </source>
</reference>
<protein>
    <recommendedName>
        <fullName evidence="3">Prophage tail endopeptidase domain-containing protein</fullName>
    </recommendedName>
</protein>
<dbReference type="PATRIC" id="fig|476272.21.peg.2032"/>
<dbReference type="RefSeq" id="WP_005948937.1">
    <property type="nucleotide sequence ID" value="NZ_CP136423.1"/>
</dbReference>
<reference evidence="1 2" key="2">
    <citation type="submission" date="2009-02" db="EMBL/GenBank/DDBJ databases">
        <title>Draft genome sequence of Blautia hydrogenotrophica DSM 10507 (Ruminococcus hydrogenotrophicus DSM 10507).</title>
        <authorList>
            <person name="Sudarsanam P."/>
            <person name="Ley R."/>
            <person name="Guruge J."/>
            <person name="Turnbaugh P.J."/>
            <person name="Mahowald M."/>
            <person name="Liep D."/>
            <person name="Gordon J."/>
        </authorList>
    </citation>
    <scope>NUCLEOTIDE SEQUENCE [LARGE SCALE GENOMIC DNA]</scope>
    <source>
        <strain evidence="2">DSM 10507 / JCM 14656 / S5a33</strain>
    </source>
</reference>
<gene>
    <name evidence="1" type="ORF">RUMHYD_01992</name>
</gene>
<dbReference type="EMBL" id="ACBZ01000101">
    <property type="protein sequence ID" value="EEG49181.1"/>
    <property type="molecule type" value="Genomic_DNA"/>
</dbReference>
<keyword evidence="2" id="KW-1185">Reference proteome</keyword>
<name>C0CMB1_BLAHS</name>
<evidence type="ECO:0000313" key="1">
    <source>
        <dbReference type="EMBL" id="EEG49181.1"/>
    </source>
</evidence>
<dbReference type="Proteomes" id="UP000003100">
    <property type="component" value="Unassembled WGS sequence"/>
</dbReference>
<comment type="caution">
    <text evidence="1">The sequence shown here is derived from an EMBL/GenBank/DDBJ whole genome shotgun (WGS) entry which is preliminary data.</text>
</comment>
<sequence length="915" mass="101840">MNIILNLSSDFKKELNKDNRNYLEYVDITLKDKTEIKLTNKELWGNSLAIKDAVSSENSFDIGAAIINQCSFIINNIYDNYSIYDFSEANVVVYVGMELSNGTIEKIRKGTFIVDEAKYNGSLISITCLDYLSKFDKDYSISTLKYPATLLEIYLDACKNCGITYITARFDNDDYVVKERPDDSALTFRQVLQWICQISCKWARMDVYGRLALKWYEQATFEQTGNLNGGTFKDQPGGKFENLLSNSGTSIYAPASKGVIRDFISKTLKANTTYTLVSSAKVPNENAFIRVYDKTSSNILCNFSNGQNGVEKVVFTTPQSVSGNSVKFVVFGNSGSGTVSRWACLYEGNVDAPLYWTPAQGEEQYEMADCADGGTFDFDTGDVVDAGTFEDQESIHHLHSFFSATVFTDDVVITGIHVKEFAKDSKKAGTYESGEEGYLLEISNNKFILPGNGQDVADYLGEKLIGLRFRPFSISALSNPSIEAGDCAYITDRKNNTYQTFITSSTFQVGNQQKLSCGAETPSRNSASRYSQITQAYVDNRNQTEQQLTEYEKIVNQITDVIANSLGMFRTVKRTENGGVIVYQHNKPKLEDSDTIWKKTELGFEVSTDGGKTWNAGIDSSGNAFLNVLAVIGFYFDWAKGGTLTLGGSSNKNGILRVLNSSGGLVGKIDQSGSELNGKFTSKSANVWGVEYISLTDAIISGGLGDTQWTILDLVAQYEDRRRHAAFSCENGTIHLKGNKILIEGDAAVIGSKSRIVETDNYETVAQYCYETPTPMFGDIGGGQINSDGIAIIDIDPIFANTVCAVANYHVFLQKEGEGDIWVSKKEGDYFIVKGTPNLEFSWEIKAIQRNFESYRLNNVELYYLYQNAYLDYDDEIDENINELVEESDAEIHGMLDEVIYKYDLEMEELINESN</sequence>
<evidence type="ECO:0008006" key="3">
    <source>
        <dbReference type="Google" id="ProtNLM"/>
    </source>
</evidence>
<dbReference type="HOGENOM" id="CLU_318005_0_0_9"/>
<dbReference type="eggNOG" id="ENOG50333VQ">
    <property type="taxonomic scope" value="Bacteria"/>
</dbReference>
<dbReference type="GeneID" id="86822274"/>
<accession>C0CMB1</accession>
<organism evidence="1 2">
    <name type="scientific">Blautia hydrogenotrophica (strain DSM 10507 / JCM 14656 / S5a33)</name>
    <name type="common">Ruminococcus hydrogenotrophicus</name>
    <dbReference type="NCBI Taxonomy" id="476272"/>
    <lineage>
        <taxon>Bacteria</taxon>
        <taxon>Bacillati</taxon>
        <taxon>Bacillota</taxon>
        <taxon>Clostridia</taxon>
        <taxon>Lachnospirales</taxon>
        <taxon>Lachnospiraceae</taxon>
        <taxon>Blautia</taxon>
    </lineage>
</organism>